<name>A0AAW1P4S6_9CHLO</name>
<dbReference type="PANTHER" id="PTHR46655">
    <property type="entry name" value="HISTONE-LYSINE N-METHYLTRANSFERASE ATXR3"/>
    <property type="match status" value="1"/>
</dbReference>
<protein>
    <recommendedName>
        <fullName evidence="2">SET domain-containing protein</fullName>
    </recommendedName>
</protein>
<gene>
    <name evidence="3" type="ORF">WJX73_009046</name>
</gene>
<organism evidence="3 4">
    <name type="scientific">Symbiochloris irregularis</name>
    <dbReference type="NCBI Taxonomy" id="706552"/>
    <lineage>
        <taxon>Eukaryota</taxon>
        <taxon>Viridiplantae</taxon>
        <taxon>Chlorophyta</taxon>
        <taxon>core chlorophytes</taxon>
        <taxon>Trebouxiophyceae</taxon>
        <taxon>Trebouxiales</taxon>
        <taxon>Trebouxiaceae</taxon>
        <taxon>Symbiochloris</taxon>
    </lineage>
</organism>
<dbReference type="InterPro" id="IPR046341">
    <property type="entry name" value="SET_dom_sf"/>
</dbReference>
<evidence type="ECO:0000313" key="3">
    <source>
        <dbReference type="EMBL" id="KAK9803495.1"/>
    </source>
</evidence>
<evidence type="ECO:0000259" key="2">
    <source>
        <dbReference type="PROSITE" id="PS50280"/>
    </source>
</evidence>
<reference evidence="3 4" key="1">
    <citation type="journal article" date="2024" name="Nat. Commun.">
        <title>Phylogenomics reveals the evolutionary origins of lichenization in chlorophyte algae.</title>
        <authorList>
            <person name="Puginier C."/>
            <person name="Libourel C."/>
            <person name="Otte J."/>
            <person name="Skaloud P."/>
            <person name="Haon M."/>
            <person name="Grisel S."/>
            <person name="Petersen M."/>
            <person name="Berrin J.G."/>
            <person name="Delaux P.M."/>
            <person name="Dal Grande F."/>
            <person name="Keller J."/>
        </authorList>
    </citation>
    <scope>NUCLEOTIDE SEQUENCE [LARGE SCALE GENOMIC DNA]</scope>
    <source>
        <strain evidence="3 4">SAG 2036</strain>
    </source>
</reference>
<feature type="compositionally biased region" description="Basic and acidic residues" evidence="1">
    <location>
        <begin position="866"/>
        <end position="882"/>
    </location>
</feature>
<dbReference type="EMBL" id="JALJOQ010000059">
    <property type="protein sequence ID" value="KAK9803495.1"/>
    <property type="molecule type" value="Genomic_DNA"/>
</dbReference>
<feature type="region of interest" description="Disordered" evidence="1">
    <location>
        <begin position="77"/>
        <end position="100"/>
    </location>
</feature>
<dbReference type="InterPro" id="IPR045606">
    <property type="entry name" value="ATXR3_C"/>
</dbReference>
<dbReference type="Pfam" id="PF00856">
    <property type="entry name" value="SET"/>
    <property type="match status" value="1"/>
</dbReference>
<dbReference type="Proteomes" id="UP001465755">
    <property type="component" value="Unassembled WGS sequence"/>
</dbReference>
<proteinExistence type="predicted"/>
<accession>A0AAW1P4S6</accession>
<dbReference type="PROSITE" id="PS50280">
    <property type="entry name" value="SET"/>
    <property type="match status" value="1"/>
</dbReference>
<dbReference type="InterPro" id="IPR001214">
    <property type="entry name" value="SET_dom"/>
</dbReference>
<dbReference type="SUPFAM" id="SSF82199">
    <property type="entry name" value="SET domain"/>
    <property type="match status" value="1"/>
</dbReference>
<feature type="compositionally biased region" description="Polar residues" evidence="1">
    <location>
        <begin position="77"/>
        <end position="91"/>
    </location>
</feature>
<feature type="region of interest" description="Disordered" evidence="1">
    <location>
        <begin position="866"/>
        <end position="914"/>
    </location>
</feature>
<evidence type="ECO:0000256" key="1">
    <source>
        <dbReference type="SAM" id="MobiDB-lite"/>
    </source>
</evidence>
<dbReference type="Pfam" id="PF19633">
    <property type="entry name" value="SDG2_C"/>
    <property type="match status" value="2"/>
</dbReference>
<dbReference type="SMART" id="SM00317">
    <property type="entry name" value="SET"/>
    <property type="match status" value="1"/>
</dbReference>
<dbReference type="PANTHER" id="PTHR46655:SF1">
    <property type="entry name" value="HISTONE-LYSINE N-METHYLTRANSFERASE ATXR3"/>
    <property type="match status" value="1"/>
</dbReference>
<dbReference type="Gene3D" id="2.170.270.10">
    <property type="entry name" value="SET domain"/>
    <property type="match status" value="1"/>
</dbReference>
<sequence length="1043" mass="114179">MERCPLPRAWTLECPVLAEELPSAEQQPDLPSESVKPDCTLLLQGLRSACLEDEVECPDFFDELCSRLAAKTGQADFTTQGANGQDSQQPEQVAASARLKPSKAARLQADRLLGLRAVRDSNVLGVDWSSLDSLQALAEPASHRPADTQTAAGANTSLVPLPASIQANREPYAQGDWRQEPYAPRPYKRLRAYEVNEEKELLQWKLTTQKQHACSGLHCVDPSHLGSYSIEAEKFMTECGCLARNMECGDGCGCAASGCCNRAVSRRQALLLGTDVQEINAWGIDCYTRRNIVDAALESQAFGLYKAPDYSRLLQLPLRAAATLQQGETVKHSSRGSVDAQQAADAWVDQQLIPAINQQGDTGWDIANGLQHVQRQAEATGDECSAKAAAAVMKRFQKVGSNYFRVHPKGTGIVCAREAGLRPLSFVEEYLGEVHSPWRWFEIQDATKKQSGEELPDFYNIVLERPRDDPTGYDVLFVDAASKGAFASRMSHSCNPNCQAVVMSCGGRLTIAVYTLRSVAQGEELTFDYASVTENEREFRAATCLCSTRACRGSFLYFSGSRAFMQVMTAQHTFLHRTALLLRAGTGPLNEEEHSRLERFGLRDSALGRPHQRLPAWLIKWAALVLGFVEHEMQLLPAQLVALQLRAPYNPLTAAAEAKGVCENRLQNVVITLDKVRLCLQRPGQPQSPPLRLLTDAQAAEHVWTGDRSVGRRLVRCVAQALAGPSVERALAHALTAGEAVKALPGGGQGLPPQVARLVAMAFHPATDFQDGRRQLLAVVQELRQLDLAVKGGFTALADIALLHACTNHWFLAEREYKGFTSLPVQLNMEDLKLDRMNRDTSAHAATSQAGSNHHSASNTAFERLTGGDHASESSGSWKEDSQQENGGMRQGGQGRQSVSPDVEDGSGALAGAGQAASGKKYGMQYVWGQLTLWHKQTVYDPTASLSADRRGTITLPDLDSCCAGAKTRYSARDREAMLEHLEKRPEASWKGNGTMWGFRNEARVYGSPMFDAVWRQVCHQPDPLASLQDTLAQLRAAPVPWQ</sequence>
<comment type="caution">
    <text evidence="3">The sequence shown here is derived from an EMBL/GenBank/DDBJ whole genome shotgun (WGS) entry which is preliminary data.</text>
</comment>
<dbReference type="AlphaFoldDB" id="A0AAW1P4S6"/>
<keyword evidence="4" id="KW-1185">Reference proteome</keyword>
<feature type="domain" description="SET" evidence="2">
    <location>
        <begin position="397"/>
        <end position="530"/>
    </location>
</feature>
<evidence type="ECO:0000313" key="4">
    <source>
        <dbReference type="Proteomes" id="UP001465755"/>
    </source>
</evidence>